<dbReference type="eggNOG" id="KOG0157">
    <property type="taxonomic scope" value="Eukaryota"/>
</dbReference>
<dbReference type="OMA" id="FWRGRAQ"/>
<dbReference type="KEGG" id="scm:SCHCO_02629864"/>
<dbReference type="Pfam" id="PF00067">
    <property type="entry name" value="p450"/>
    <property type="match status" value="1"/>
</dbReference>
<evidence type="ECO:0000313" key="12">
    <source>
        <dbReference type="Proteomes" id="UP000007431"/>
    </source>
</evidence>
<dbReference type="EMBL" id="GL377307">
    <property type="protein sequence ID" value="EFI96324.1"/>
    <property type="molecule type" value="Genomic_DNA"/>
</dbReference>
<evidence type="ECO:0000256" key="7">
    <source>
        <dbReference type="ARBA" id="ARBA00023033"/>
    </source>
</evidence>
<evidence type="ECO:0000256" key="5">
    <source>
        <dbReference type="ARBA" id="ARBA00023002"/>
    </source>
</evidence>
<keyword evidence="10" id="KW-0472">Membrane</keyword>
<keyword evidence="5 9" id="KW-0560">Oxidoreductase</keyword>
<evidence type="ECO:0000256" key="6">
    <source>
        <dbReference type="ARBA" id="ARBA00023004"/>
    </source>
</evidence>
<dbReference type="InterPro" id="IPR002401">
    <property type="entry name" value="Cyt_P450_E_grp-I"/>
</dbReference>
<dbReference type="GO" id="GO:0005506">
    <property type="term" value="F:iron ion binding"/>
    <property type="evidence" value="ECO:0007669"/>
    <property type="project" value="InterPro"/>
</dbReference>
<dbReference type="PRINTS" id="PR00385">
    <property type="entry name" value="P450"/>
</dbReference>
<keyword evidence="12" id="KW-1185">Reference proteome</keyword>
<keyword evidence="6 8" id="KW-0408">Iron</keyword>
<evidence type="ECO:0000256" key="3">
    <source>
        <dbReference type="ARBA" id="ARBA00022617"/>
    </source>
</evidence>
<dbReference type="PANTHER" id="PTHR24287:SF1">
    <property type="entry name" value="P450, PUTATIVE (EUROFUNG)-RELATED"/>
    <property type="match status" value="1"/>
</dbReference>
<evidence type="ECO:0000256" key="10">
    <source>
        <dbReference type="SAM" id="Phobius"/>
    </source>
</evidence>
<evidence type="ECO:0008006" key="13">
    <source>
        <dbReference type="Google" id="ProtNLM"/>
    </source>
</evidence>
<name>D8Q6Z0_SCHCM</name>
<dbReference type="PANTHER" id="PTHR24287">
    <property type="entry name" value="P450, PUTATIVE (EUROFUNG)-RELATED"/>
    <property type="match status" value="1"/>
</dbReference>
<keyword evidence="3 8" id="KW-0349">Heme</keyword>
<dbReference type="InParanoid" id="D8Q6Z0"/>
<protein>
    <recommendedName>
        <fullName evidence="13">Cytochrome P450 monooxygenase CYP63</fullName>
    </recommendedName>
</protein>
<keyword evidence="4 8" id="KW-0479">Metal-binding</keyword>
<dbReference type="VEuPathDB" id="FungiDB:SCHCODRAFT_02629864"/>
<feature type="binding site" description="axial binding residue" evidence="8">
    <location>
        <position position="511"/>
    </location>
    <ligand>
        <name>heme</name>
        <dbReference type="ChEBI" id="CHEBI:30413"/>
    </ligand>
    <ligandPart>
        <name>Fe</name>
        <dbReference type="ChEBI" id="CHEBI:18248"/>
    </ligandPart>
</feature>
<proteinExistence type="inferred from homology"/>
<reference evidence="11 12" key="1">
    <citation type="journal article" date="2010" name="Nat. Biotechnol.">
        <title>Genome sequence of the model mushroom Schizophyllum commune.</title>
        <authorList>
            <person name="Ohm R.A."/>
            <person name="de Jong J.F."/>
            <person name="Lugones L.G."/>
            <person name="Aerts A."/>
            <person name="Kothe E."/>
            <person name="Stajich J.E."/>
            <person name="de Vries R.P."/>
            <person name="Record E."/>
            <person name="Levasseur A."/>
            <person name="Baker S.E."/>
            <person name="Bartholomew K.A."/>
            <person name="Coutinho P.M."/>
            <person name="Erdmann S."/>
            <person name="Fowler T.J."/>
            <person name="Gathman A.C."/>
            <person name="Lombard V."/>
            <person name="Henrissat B."/>
            <person name="Knabe N."/>
            <person name="Kuees U."/>
            <person name="Lilly W.W."/>
            <person name="Lindquist E."/>
            <person name="Lucas S."/>
            <person name="Magnuson J.K."/>
            <person name="Piumi F."/>
            <person name="Raudaskoski M."/>
            <person name="Salamov A."/>
            <person name="Schmutz J."/>
            <person name="Schwarze F.W.M.R."/>
            <person name="vanKuyk P.A."/>
            <person name="Horton J.S."/>
            <person name="Grigoriev I.V."/>
            <person name="Woesten H.A.B."/>
        </authorList>
    </citation>
    <scope>NUCLEOTIDE SEQUENCE [LARGE SCALE GENOMIC DNA]</scope>
    <source>
        <strain evidence="12">H4-8 / FGSC 9210</strain>
    </source>
</reference>
<evidence type="ECO:0000256" key="4">
    <source>
        <dbReference type="ARBA" id="ARBA00022723"/>
    </source>
</evidence>
<dbReference type="GO" id="GO:0016705">
    <property type="term" value="F:oxidoreductase activity, acting on paired donors, with incorporation or reduction of molecular oxygen"/>
    <property type="evidence" value="ECO:0007669"/>
    <property type="project" value="InterPro"/>
</dbReference>
<feature type="transmembrane region" description="Helical" evidence="10">
    <location>
        <begin position="36"/>
        <end position="56"/>
    </location>
</feature>
<dbReference type="GO" id="GO:0004497">
    <property type="term" value="F:monooxygenase activity"/>
    <property type="evidence" value="ECO:0007669"/>
    <property type="project" value="UniProtKB-KW"/>
</dbReference>
<organism evidence="12">
    <name type="scientific">Schizophyllum commune (strain H4-8 / FGSC 9210)</name>
    <name type="common">Split gill fungus</name>
    <dbReference type="NCBI Taxonomy" id="578458"/>
    <lineage>
        <taxon>Eukaryota</taxon>
        <taxon>Fungi</taxon>
        <taxon>Dikarya</taxon>
        <taxon>Basidiomycota</taxon>
        <taxon>Agaricomycotina</taxon>
        <taxon>Agaricomycetes</taxon>
        <taxon>Agaricomycetidae</taxon>
        <taxon>Agaricales</taxon>
        <taxon>Schizophyllaceae</taxon>
        <taxon>Schizophyllum</taxon>
    </lineage>
</organism>
<accession>D8Q6Z0</accession>
<dbReference type="Proteomes" id="UP000007431">
    <property type="component" value="Unassembled WGS sequence"/>
</dbReference>
<dbReference type="InterPro" id="IPR001128">
    <property type="entry name" value="Cyt_P450"/>
</dbReference>
<keyword evidence="10" id="KW-0812">Transmembrane</keyword>
<evidence type="ECO:0000256" key="9">
    <source>
        <dbReference type="RuleBase" id="RU000461"/>
    </source>
</evidence>
<evidence type="ECO:0000313" key="11">
    <source>
        <dbReference type="EMBL" id="EFI96324.1"/>
    </source>
</evidence>
<dbReference type="GeneID" id="9592487"/>
<evidence type="ECO:0000256" key="2">
    <source>
        <dbReference type="ARBA" id="ARBA00010617"/>
    </source>
</evidence>
<dbReference type="RefSeq" id="XP_003031227.1">
    <property type="nucleotide sequence ID" value="XM_003031181.1"/>
</dbReference>
<dbReference type="PRINTS" id="PR00463">
    <property type="entry name" value="EP450I"/>
</dbReference>
<evidence type="ECO:0000256" key="8">
    <source>
        <dbReference type="PIRSR" id="PIRSR602401-1"/>
    </source>
</evidence>
<gene>
    <name evidence="11" type="ORF">SCHCODRAFT_56510</name>
</gene>
<keyword evidence="10" id="KW-1133">Transmembrane helix</keyword>
<comment type="similarity">
    <text evidence="2 9">Belongs to the cytochrome P450 family.</text>
</comment>
<dbReference type="GO" id="GO:0020037">
    <property type="term" value="F:heme binding"/>
    <property type="evidence" value="ECO:0007669"/>
    <property type="project" value="InterPro"/>
</dbReference>
<dbReference type="HOGENOM" id="CLU_001570_27_0_1"/>
<dbReference type="InterPro" id="IPR017972">
    <property type="entry name" value="Cyt_P450_CS"/>
</dbReference>
<dbReference type="SUPFAM" id="SSF48264">
    <property type="entry name" value="Cytochrome P450"/>
    <property type="match status" value="1"/>
</dbReference>
<keyword evidence="7 9" id="KW-0503">Monooxygenase</keyword>
<dbReference type="OrthoDB" id="1470350at2759"/>
<comment type="cofactor">
    <cofactor evidence="1 8">
        <name>heme</name>
        <dbReference type="ChEBI" id="CHEBI:30413"/>
    </cofactor>
</comment>
<dbReference type="AlphaFoldDB" id="D8Q6Z0"/>
<dbReference type="InterPro" id="IPR036396">
    <property type="entry name" value="Cyt_P450_sf"/>
</dbReference>
<dbReference type="Gene3D" id="1.10.630.10">
    <property type="entry name" value="Cytochrome P450"/>
    <property type="match status" value="1"/>
</dbReference>
<evidence type="ECO:0000256" key="1">
    <source>
        <dbReference type="ARBA" id="ARBA00001971"/>
    </source>
</evidence>
<sequence>MAHPASRYHRRVLRELTYFALLPIITTHLLLRWRSISLGALIIPAYAVAVATWITINQLRSSCVQALERRNLGARPIPCVNGRLPGNLDVLFRMMKAFKNSYVLDVYLQLFKEYNTTTLNLRILWVDNIITMDQEHSKFILATGFQNFWRGLAQKERMETFLGEGIFNRDDEPWKMHRAVARPFFARDRISDLDTFERYTQRTLSILSDATTKNQPIDIQDLFSRFALDATSEFLFGSSFDTLAGERPIAGVAGLGPKGATAGDPFGSFVQAFEAAQVTCTTRARVGHFWPLLEPFQDANRENAEHIRQWLDPLVERALRDKARREGVDSPVAERNFLEHLVESTDDRVIIRDQLLSMLLAARDTTACLLTFVVYFLTSHADVLTKLRTEILAVCGQNGSPTIPQLRSLKYTRAMLNETLRLFPPVPLNIRETRETPCVFPPSRTATDSRPLYVPKHTSVVYLPLLIQRDPELWGPDADVFDPERWMDDRLGRYVHDPAIFAPFSAGPRICIGQNYAYNHATYFLVRLLQRFDTFALATEAQPAGSLPPEEWKLREGRQQYERIWPSNAMTLFVKGGLWVKMSRRSS</sequence>
<dbReference type="InterPro" id="IPR047146">
    <property type="entry name" value="Cyt_P450_E_CYP52_fungi"/>
</dbReference>
<dbReference type="PROSITE" id="PS00086">
    <property type="entry name" value="CYTOCHROME_P450"/>
    <property type="match status" value="1"/>
</dbReference>